<feature type="region of interest" description="Disordered" evidence="1">
    <location>
        <begin position="158"/>
        <end position="179"/>
    </location>
</feature>
<accession>A0A6A5KRT1</accession>
<keyword evidence="2" id="KW-0812">Transmembrane</keyword>
<proteinExistence type="predicted"/>
<feature type="transmembrane region" description="Helical" evidence="2">
    <location>
        <begin position="112"/>
        <end position="131"/>
    </location>
</feature>
<keyword evidence="2" id="KW-0472">Membrane</keyword>
<dbReference type="Proteomes" id="UP000800040">
    <property type="component" value="Unassembled WGS sequence"/>
</dbReference>
<evidence type="ECO:0000256" key="1">
    <source>
        <dbReference type="SAM" id="MobiDB-lite"/>
    </source>
</evidence>
<organism evidence="3 4">
    <name type="scientific">Decorospora gaudefroyi</name>
    <dbReference type="NCBI Taxonomy" id="184978"/>
    <lineage>
        <taxon>Eukaryota</taxon>
        <taxon>Fungi</taxon>
        <taxon>Dikarya</taxon>
        <taxon>Ascomycota</taxon>
        <taxon>Pezizomycotina</taxon>
        <taxon>Dothideomycetes</taxon>
        <taxon>Pleosporomycetidae</taxon>
        <taxon>Pleosporales</taxon>
        <taxon>Pleosporineae</taxon>
        <taxon>Pleosporaceae</taxon>
        <taxon>Decorospora</taxon>
    </lineage>
</organism>
<feature type="region of interest" description="Disordered" evidence="1">
    <location>
        <begin position="61"/>
        <end position="110"/>
    </location>
</feature>
<feature type="compositionally biased region" description="Low complexity" evidence="1">
    <location>
        <begin position="69"/>
        <end position="110"/>
    </location>
</feature>
<keyword evidence="2" id="KW-1133">Transmembrane helix</keyword>
<evidence type="ECO:0000256" key="2">
    <source>
        <dbReference type="SAM" id="Phobius"/>
    </source>
</evidence>
<evidence type="ECO:0000313" key="4">
    <source>
        <dbReference type="Proteomes" id="UP000800040"/>
    </source>
</evidence>
<reference evidence="3" key="1">
    <citation type="submission" date="2020-01" db="EMBL/GenBank/DDBJ databases">
        <authorList>
            <consortium name="DOE Joint Genome Institute"/>
            <person name="Haridas S."/>
            <person name="Albert R."/>
            <person name="Binder M."/>
            <person name="Bloem J."/>
            <person name="Labutti K."/>
            <person name="Salamov A."/>
            <person name="Andreopoulos B."/>
            <person name="Baker S.E."/>
            <person name="Barry K."/>
            <person name="Bills G."/>
            <person name="Bluhm B.H."/>
            <person name="Cannon C."/>
            <person name="Castanera R."/>
            <person name="Culley D.E."/>
            <person name="Daum C."/>
            <person name="Ezra D."/>
            <person name="Gonzalez J.B."/>
            <person name="Henrissat B."/>
            <person name="Kuo A."/>
            <person name="Liang C."/>
            <person name="Lipzen A."/>
            <person name="Lutzoni F."/>
            <person name="Magnuson J."/>
            <person name="Mondo S."/>
            <person name="Nolan M."/>
            <person name="Ohm R."/>
            <person name="Pangilinan J."/>
            <person name="Park H.-J."/>
            <person name="Ramirez L."/>
            <person name="Alfaro M."/>
            <person name="Sun H."/>
            <person name="Tritt A."/>
            <person name="Yoshinaga Y."/>
            <person name="Zwiers L.-H."/>
            <person name="Turgeon B.G."/>
            <person name="Goodwin S.B."/>
            <person name="Spatafora J.W."/>
            <person name="Crous P.W."/>
            <person name="Grigoriev I.V."/>
        </authorList>
    </citation>
    <scope>NUCLEOTIDE SEQUENCE</scope>
    <source>
        <strain evidence="3">P77</strain>
    </source>
</reference>
<evidence type="ECO:0000313" key="3">
    <source>
        <dbReference type="EMBL" id="KAF1838852.1"/>
    </source>
</evidence>
<gene>
    <name evidence="3" type="ORF">BDW02DRAFT_575887</name>
</gene>
<dbReference type="AlphaFoldDB" id="A0A6A5KRT1"/>
<name>A0A6A5KRT1_9PLEO</name>
<keyword evidence="4" id="KW-1185">Reference proteome</keyword>
<sequence length="179" mass="19188">MYCGNDISIPSPTIRFLNSAPGQRPLSISVNNHKSTSCPVDPAPTSLRIDCYDNINNGHPLNHITSPYHQPTTHNQQPTTHNQQPTTNNQQPTTNNQQPTTTQMRPTTPTPFSTLLITALLLLTFCTVTLANKDKNYKPTCGAPFCARAAAAVKGVGGSRTAYEGGDASVEEGEKGGRG</sequence>
<protein>
    <submittedName>
        <fullName evidence="3">Uncharacterized protein</fullName>
    </submittedName>
</protein>
<dbReference type="EMBL" id="ML975248">
    <property type="protein sequence ID" value="KAF1838852.1"/>
    <property type="molecule type" value="Genomic_DNA"/>
</dbReference>